<protein>
    <submittedName>
        <fullName evidence="1">Uncharacterized protein</fullName>
    </submittedName>
</protein>
<gene>
    <name evidence="1" type="ORF">GCM10011591_44770</name>
</gene>
<evidence type="ECO:0000313" key="1">
    <source>
        <dbReference type="EMBL" id="GGK67660.1"/>
    </source>
</evidence>
<dbReference type="EMBL" id="BMMW01000006">
    <property type="protein sequence ID" value="GGK67660.1"/>
    <property type="molecule type" value="Genomic_DNA"/>
</dbReference>
<keyword evidence="2" id="KW-1185">Reference proteome</keyword>
<comment type="caution">
    <text evidence="1">The sequence shown here is derived from an EMBL/GenBank/DDBJ whole genome shotgun (WGS) entry which is preliminary data.</text>
</comment>
<name>A0A917QTK8_9NOCA</name>
<evidence type="ECO:0000313" key="2">
    <source>
        <dbReference type="Proteomes" id="UP000612956"/>
    </source>
</evidence>
<dbReference type="AlphaFoldDB" id="A0A917QTK8"/>
<organism evidence="1 2">
    <name type="scientific">Nocardia camponoti</name>
    <dbReference type="NCBI Taxonomy" id="1616106"/>
    <lineage>
        <taxon>Bacteria</taxon>
        <taxon>Bacillati</taxon>
        <taxon>Actinomycetota</taxon>
        <taxon>Actinomycetes</taxon>
        <taxon>Mycobacteriales</taxon>
        <taxon>Nocardiaceae</taxon>
        <taxon>Nocardia</taxon>
    </lineage>
</organism>
<dbReference type="Proteomes" id="UP000612956">
    <property type="component" value="Unassembled WGS sequence"/>
</dbReference>
<reference evidence="1" key="2">
    <citation type="submission" date="2020-09" db="EMBL/GenBank/DDBJ databases">
        <authorList>
            <person name="Sun Q."/>
            <person name="Zhou Y."/>
        </authorList>
    </citation>
    <scope>NUCLEOTIDE SEQUENCE</scope>
    <source>
        <strain evidence="1">CGMCC 4.7278</strain>
    </source>
</reference>
<proteinExistence type="predicted"/>
<accession>A0A917QTK8</accession>
<sequence length="118" mass="12992">MLTTAARAEMAQTAASVTTRMFVAMMQRDPEARRLVTDVLPEVFPWVEFLPREYVQEFVLELVATMRAADSLENPAPVVLVIEGWRHTAEALADPELAALLAAPTDGDFGPVPEPEAR</sequence>
<reference evidence="1" key="1">
    <citation type="journal article" date="2014" name="Int. J. Syst. Evol. Microbiol.">
        <title>Complete genome sequence of Corynebacterium casei LMG S-19264T (=DSM 44701T), isolated from a smear-ripened cheese.</title>
        <authorList>
            <consortium name="US DOE Joint Genome Institute (JGI-PGF)"/>
            <person name="Walter F."/>
            <person name="Albersmeier A."/>
            <person name="Kalinowski J."/>
            <person name="Ruckert C."/>
        </authorList>
    </citation>
    <scope>NUCLEOTIDE SEQUENCE</scope>
    <source>
        <strain evidence="1">CGMCC 4.7278</strain>
    </source>
</reference>